<reference evidence="1 2" key="1">
    <citation type="journal article" date="2019" name="Int. J. Syst. Evol. Microbiol.">
        <title>The Global Catalogue of Microorganisms (GCM) 10K type strain sequencing project: providing services to taxonomists for standard genome sequencing and annotation.</title>
        <authorList>
            <consortium name="The Broad Institute Genomics Platform"/>
            <consortium name="The Broad Institute Genome Sequencing Center for Infectious Disease"/>
            <person name="Wu L."/>
            <person name="Ma J."/>
        </authorList>
    </citation>
    <scope>NUCLEOTIDE SEQUENCE [LARGE SCALE GENOMIC DNA]</scope>
    <source>
        <strain evidence="1 2">JCM 9731</strain>
    </source>
</reference>
<sequence length="63" mass="7006">MVNDALSNGCSADEPDRRSVILMKMLGFRGGTGPWFRYLTDLRVNSAEICLIKDPLSAKFISK</sequence>
<organism evidence="1 2">
    <name type="scientific">Bacillus carboniphilus</name>
    <dbReference type="NCBI Taxonomy" id="86663"/>
    <lineage>
        <taxon>Bacteria</taxon>
        <taxon>Bacillati</taxon>
        <taxon>Bacillota</taxon>
        <taxon>Bacilli</taxon>
        <taxon>Bacillales</taxon>
        <taxon>Bacillaceae</taxon>
        <taxon>Bacillus</taxon>
    </lineage>
</organism>
<proteinExistence type="predicted"/>
<gene>
    <name evidence="1" type="ORF">GCM10008967_10340</name>
</gene>
<dbReference type="EMBL" id="BAAADJ010000010">
    <property type="protein sequence ID" value="GAA0321769.1"/>
    <property type="molecule type" value="Genomic_DNA"/>
</dbReference>
<evidence type="ECO:0000313" key="2">
    <source>
        <dbReference type="Proteomes" id="UP001500782"/>
    </source>
</evidence>
<evidence type="ECO:0000313" key="1">
    <source>
        <dbReference type="EMBL" id="GAA0321769.1"/>
    </source>
</evidence>
<dbReference type="Proteomes" id="UP001500782">
    <property type="component" value="Unassembled WGS sequence"/>
</dbReference>
<keyword evidence="2" id="KW-1185">Reference proteome</keyword>
<comment type="caution">
    <text evidence="1">The sequence shown here is derived from an EMBL/GenBank/DDBJ whole genome shotgun (WGS) entry which is preliminary data.</text>
</comment>
<protein>
    <submittedName>
        <fullName evidence="1">Uncharacterized protein</fullName>
    </submittedName>
</protein>
<accession>A0ABN0W0B2</accession>
<name>A0ABN0W0B2_9BACI</name>